<protein>
    <submittedName>
        <fullName evidence="5">SDR family NAD(P)-dependent oxidoreductase</fullName>
    </submittedName>
</protein>
<gene>
    <name evidence="5" type="ORF">MOV08_36960</name>
</gene>
<evidence type="ECO:0000256" key="3">
    <source>
        <dbReference type="ARBA" id="ARBA00023002"/>
    </source>
</evidence>
<dbReference type="InterPro" id="IPR002347">
    <property type="entry name" value="SDR_fam"/>
</dbReference>
<dbReference type="PROSITE" id="PS00061">
    <property type="entry name" value="ADH_SHORT"/>
    <property type="match status" value="1"/>
</dbReference>
<dbReference type="SUPFAM" id="SSF51735">
    <property type="entry name" value="NAD(P)-binding Rossmann-fold domains"/>
    <property type="match status" value="1"/>
</dbReference>
<dbReference type="Pfam" id="PF00106">
    <property type="entry name" value="adh_short"/>
    <property type="match status" value="1"/>
</dbReference>
<dbReference type="PRINTS" id="PR00080">
    <property type="entry name" value="SDRFAMILY"/>
</dbReference>
<keyword evidence="2" id="KW-0521">NADP</keyword>
<evidence type="ECO:0000256" key="4">
    <source>
        <dbReference type="RuleBase" id="RU000363"/>
    </source>
</evidence>
<sequence>MSSMTIADIAVVTGANQGIGREVARQLAAAGMVVYLGARDGERGRAAARELSTVGDVRFVPLDVADQSQVDAAARTIEAEWGRLDVLVNNAGIGGTRPAVEETTADDFTEVMDINLLGAVRTTHALLPLLHKAQRPRIVNVTSGRGSFTISDDPERMESRLQGLVYPVSKAALNMLTYQYARALPGFRVNAVDPGFTATALNNHTGISTPAQSAAKVAQIALAIDGPSGRLFDSTGQVGW</sequence>
<dbReference type="InterPro" id="IPR036291">
    <property type="entry name" value="NAD(P)-bd_dom_sf"/>
</dbReference>
<keyword evidence="6" id="KW-1185">Reference proteome</keyword>
<dbReference type="RefSeq" id="WP_275310514.1">
    <property type="nucleotide sequence ID" value="NZ_CP095749.1"/>
</dbReference>
<dbReference type="InterPro" id="IPR020904">
    <property type="entry name" value="Sc_DH/Rdtase_CS"/>
</dbReference>
<comment type="similarity">
    <text evidence="1 4">Belongs to the short-chain dehydrogenases/reductases (SDR) family.</text>
</comment>
<keyword evidence="3" id="KW-0560">Oxidoreductase</keyword>
<reference evidence="5 6" key="1">
    <citation type="submission" date="2022-03" db="EMBL/GenBank/DDBJ databases">
        <title>Streptomyces yunnanensis P86,complete genome.</title>
        <authorList>
            <person name="Chen S."/>
            <person name="Zhang Q."/>
        </authorList>
    </citation>
    <scope>NUCLEOTIDE SEQUENCE [LARGE SCALE GENOMIC DNA]</scope>
    <source>
        <strain evidence="5 6">P86</strain>
    </source>
</reference>
<dbReference type="EMBL" id="CP095749">
    <property type="protein sequence ID" value="WEB44335.1"/>
    <property type="molecule type" value="Genomic_DNA"/>
</dbReference>
<evidence type="ECO:0000256" key="2">
    <source>
        <dbReference type="ARBA" id="ARBA00022857"/>
    </source>
</evidence>
<name>A0ABY8AH34_9ACTN</name>
<evidence type="ECO:0000256" key="1">
    <source>
        <dbReference type="ARBA" id="ARBA00006484"/>
    </source>
</evidence>
<dbReference type="PRINTS" id="PR00081">
    <property type="entry name" value="GDHRDH"/>
</dbReference>
<accession>A0ABY8AH34</accession>
<evidence type="ECO:0000313" key="5">
    <source>
        <dbReference type="EMBL" id="WEB44335.1"/>
    </source>
</evidence>
<proteinExistence type="inferred from homology"/>
<evidence type="ECO:0000313" key="6">
    <source>
        <dbReference type="Proteomes" id="UP001218629"/>
    </source>
</evidence>
<dbReference type="PANTHER" id="PTHR43490:SF99">
    <property type="entry name" value="SHORT-CHAIN DEHYDROGENASE_REDUCTASE"/>
    <property type="match status" value="1"/>
</dbReference>
<organism evidence="5 6">
    <name type="scientific">Streptomyces yunnanensis</name>
    <dbReference type="NCBI Taxonomy" id="156453"/>
    <lineage>
        <taxon>Bacteria</taxon>
        <taxon>Bacillati</taxon>
        <taxon>Actinomycetota</taxon>
        <taxon>Actinomycetes</taxon>
        <taxon>Kitasatosporales</taxon>
        <taxon>Streptomycetaceae</taxon>
        <taxon>Streptomyces</taxon>
    </lineage>
</organism>
<dbReference type="Gene3D" id="3.40.50.720">
    <property type="entry name" value="NAD(P)-binding Rossmann-like Domain"/>
    <property type="match status" value="1"/>
</dbReference>
<dbReference type="Proteomes" id="UP001218629">
    <property type="component" value="Chromosome"/>
</dbReference>
<dbReference type="PANTHER" id="PTHR43490">
    <property type="entry name" value="(+)-NEOMENTHOL DEHYDROGENASE"/>
    <property type="match status" value="1"/>
</dbReference>